<organism evidence="2 3">
    <name type="scientific">Tritrichomonas musculus</name>
    <dbReference type="NCBI Taxonomy" id="1915356"/>
    <lineage>
        <taxon>Eukaryota</taxon>
        <taxon>Metamonada</taxon>
        <taxon>Parabasalia</taxon>
        <taxon>Tritrichomonadida</taxon>
        <taxon>Tritrichomonadidae</taxon>
        <taxon>Tritrichomonas</taxon>
    </lineage>
</organism>
<dbReference type="InterPro" id="IPR016181">
    <property type="entry name" value="Acyl_CoA_acyltransferase"/>
</dbReference>
<dbReference type="EMBL" id="JAPFFF010000003">
    <property type="protein sequence ID" value="KAK8894887.1"/>
    <property type="molecule type" value="Genomic_DNA"/>
</dbReference>
<dbReference type="PROSITE" id="PS51186">
    <property type="entry name" value="GNAT"/>
    <property type="match status" value="1"/>
</dbReference>
<evidence type="ECO:0000313" key="2">
    <source>
        <dbReference type="EMBL" id="KAK8894887.1"/>
    </source>
</evidence>
<comment type="caution">
    <text evidence="2">The sequence shown here is derived from an EMBL/GenBank/DDBJ whole genome shotgun (WGS) entry which is preliminary data.</text>
</comment>
<reference evidence="2 3" key="1">
    <citation type="submission" date="2024-04" db="EMBL/GenBank/DDBJ databases">
        <title>Tritrichomonas musculus Genome.</title>
        <authorList>
            <person name="Alves-Ferreira E."/>
            <person name="Grigg M."/>
            <person name="Lorenzi H."/>
            <person name="Galac M."/>
        </authorList>
    </citation>
    <scope>NUCLEOTIDE SEQUENCE [LARGE SCALE GENOMIC DNA]</scope>
    <source>
        <strain evidence="2 3">EAF2021</strain>
    </source>
</reference>
<evidence type="ECO:0000259" key="1">
    <source>
        <dbReference type="PROSITE" id="PS51186"/>
    </source>
</evidence>
<keyword evidence="3" id="KW-1185">Reference proteome</keyword>
<accession>A0ABR2KWQ5</accession>
<feature type="domain" description="N-acetyltransferase" evidence="1">
    <location>
        <begin position="3"/>
        <end position="142"/>
    </location>
</feature>
<dbReference type="Pfam" id="PF00583">
    <property type="entry name" value="Acetyltransf_1"/>
    <property type="match status" value="1"/>
</dbReference>
<dbReference type="InterPro" id="IPR000182">
    <property type="entry name" value="GNAT_dom"/>
</dbReference>
<gene>
    <name evidence="2" type="ORF">M9Y10_023328</name>
</gene>
<evidence type="ECO:0000313" key="3">
    <source>
        <dbReference type="Proteomes" id="UP001470230"/>
    </source>
</evidence>
<sequence length="142" mass="16882">MEVEIEQIENETQLKNVLDMCYRILGEQYRQHEIYNYNKWLERLKNKEILIFAQNEGKPISAVLGRSENSESIIIGFVACEKNYRMKGITKKLMKRFEERALLFGYKYITLGAQENSCGFYEKCGYHVIKIIHDQKIYQKVL</sequence>
<dbReference type="SUPFAM" id="SSF55729">
    <property type="entry name" value="Acyl-CoA N-acyltransferases (Nat)"/>
    <property type="match status" value="1"/>
</dbReference>
<name>A0ABR2KWQ5_9EUKA</name>
<dbReference type="CDD" id="cd04301">
    <property type="entry name" value="NAT_SF"/>
    <property type="match status" value="1"/>
</dbReference>
<dbReference type="Proteomes" id="UP001470230">
    <property type="component" value="Unassembled WGS sequence"/>
</dbReference>
<protein>
    <recommendedName>
        <fullName evidence="1">N-acetyltransferase domain-containing protein</fullName>
    </recommendedName>
</protein>
<proteinExistence type="predicted"/>
<dbReference type="Gene3D" id="3.40.630.30">
    <property type="match status" value="1"/>
</dbReference>